<evidence type="ECO:0000256" key="4">
    <source>
        <dbReference type="ARBA" id="ARBA00022989"/>
    </source>
</evidence>
<organism evidence="8 9">
    <name type="scientific">Nesterenkonia aethiopica</name>
    <dbReference type="NCBI Taxonomy" id="269144"/>
    <lineage>
        <taxon>Bacteria</taxon>
        <taxon>Bacillati</taxon>
        <taxon>Actinomycetota</taxon>
        <taxon>Actinomycetes</taxon>
        <taxon>Micrococcales</taxon>
        <taxon>Micrococcaceae</taxon>
        <taxon>Nesterenkonia</taxon>
    </lineage>
</organism>
<dbReference type="InterPro" id="IPR035906">
    <property type="entry name" value="MetI-like_sf"/>
</dbReference>
<dbReference type="PANTHER" id="PTHR30177">
    <property type="entry name" value="GLYCINE BETAINE/L-PROLINE TRANSPORT SYSTEM PERMEASE PROTEIN PROW"/>
    <property type="match status" value="1"/>
</dbReference>
<accession>A0ABP6LVS3</accession>
<feature type="domain" description="ABC transmembrane type-1" evidence="7">
    <location>
        <begin position="15"/>
        <end position="197"/>
    </location>
</feature>
<evidence type="ECO:0000313" key="8">
    <source>
        <dbReference type="EMBL" id="GAA3063257.1"/>
    </source>
</evidence>
<reference evidence="9" key="1">
    <citation type="journal article" date="2019" name="Int. J. Syst. Evol. Microbiol.">
        <title>The Global Catalogue of Microorganisms (GCM) 10K type strain sequencing project: providing services to taxonomists for standard genome sequencing and annotation.</title>
        <authorList>
            <consortium name="The Broad Institute Genomics Platform"/>
            <consortium name="The Broad Institute Genome Sequencing Center for Infectious Disease"/>
            <person name="Wu L."/>
            <person name="Ma J."/>
        </authorList>
    </citation>
    <scope>NUCLEOTIDE SEQUENCE [LARGE SCALE GENOMIC DNA]</scope>
    <source>
        <strain evidence="9">JCM 14309</strain>
    </source>
</reference>
<keyword evidence="2 6" id="KW-0813">Transport</keyword>
<evidence type="ECO:0000259" key="7">
    <source>
        <dbReference type="PROSITE" id="PS50928"/>
    </source>
</evidence>
<dbReference type="PROSITE" id="PS50928">
    <property type="entry name" value="ABC_TM1"/>
    <property type="match status" value="1"/>
</dbReference>
<proteinExistence type="inferred from homology"/>
<evidence type="ECO:0000256" key="2">
    <source>
        <dbReference type="ARBA" id="ARBA00022448"/>
    </source>
</evidence>
<feature type="transmembrane region" description="Helical" evidence="6">
    <location>
        <begin position="179"/>
        <end position="204"/>
    </location>
</feature>
<protein>
    <submittedName>
        <fullName evidence="8">ABC transporter permease subunit</fullName>
    </submittedName>
</protein>
<evidence type="ECO:0000256" key="1">
    <source>
        <dbReference type="ARBA" id="ARBA00004141"/>
    </source>
</evidence>
<sequence>MDWALANLPRILSLTVDHLLLSLPAVAAAFLLALPLGRVADRLGRLREPLLGSVGLLYAIPSLPLFIVLPILIGTGVRDALNVTVALTLFGLALMVRSAADAFGAVSHDVRLAAVAVGQSRWGAFLTVELPLAGPALLAGLRVVSVSTISLVSVSAVLGVASLGSLFTDGFQRGIVPSIAAGIIMTVLLAVVVDLLLVGLGRLAMPWQRAQARRAGS</sequence>
<dbReference type="InterPro" id="IPR000515">
    <property type="entry name" value="MetI-like"/>
</dbReference>
<gene>
    <name evidence="8" type="ORF">GCM10010529_15610</name>
</gene>
<evidence type="ECO:0000256" key="3">
    <source>
        <dbReference type="ARBA" id="ARBA00022692"/>
    </source>
</evidence>
<dbReference type="SUPFAM" id="SSF161098">
    <property type="entry name" value="MetI-like"/>
    <property type="match status" value="1"/>
</dbReference>
<dbReference type="Gene3D" id="1.10.3720.10">
    <property type="entry name" value="MetI-like"/>
    <property type="match status" value="1"/>
</dbReference>
<dbReference type="Pfam" id="PF00528">
    <property type="entry name" value="BPD_transp_1"/>
    <property type="match status" value="1"/>
</dbReference>
<keyword evidence="4 6" id="KW-1133">Transmembrane helix</keyword>
<dbReference type="Proteomes" id="UP001500236">
    <property type="component" value="Unassembled WGS sequence"/>
</dbReference>
<keyword evidence="3 6" id="KW-0812">Transmembrane</keyword>
<evidence type="ECO:0000256" key="5">
    <source>
        <dbReference type="ARBA" id="ARBA00023136"/>
    </source>
</evidence>
<keyword evidence="9" id="KW-1185">Reference proteome</keyword>
<dbReference type="PANTHER" id="PTHR30177:SF4">
    <property type="entry name" value="OSMOPROTECTANT IMPORT PERMEASE PROTEIN OSMW"/>
    <property type="match status" value="1"/>
</dbReference>
<comment type="subcellular location">
    <subcellularLocation>
        <location evidence="6">Cell membrane</location>
        <topology evidence="6">Multi-pass membrane protein</topology>
    </subcellularLocation>
    <subcellularLocation>
        <location evidence="1">Membrane</location>
        <topology evidence="1">Multi-pass membrane protein</topology>
    </subcellularLocation>
</comment>
<feature type="transmembrane region" description="Helical" evidence="6">
    <location>
        <begin position="54"/>
        <end position="73"/>
    </location>
</feature>
<comment type="similarity">
    <text evidence="6">Belongs to the binding-protein-dependent transport system permease family.</text>
</comment>
<feature type="transmembrane region" description="Helical" evidence="6">
    <location>
        <begin position="12"/>
        <end position="34"/>
    </location>
</feature>
<evidence type="ECO:0000313" key="9">
    <source>
        <dbReference type="Proteomes" id="UP001500236"/>
    </source>
</evidence>
<dbReference type="RefSeq" id="WP_344682376.1">
    <property type="nucleotide sequence ID" value="NZ_BAAAVT010000008.1"/>
</dbReference>
<comment type="caution">
    <text evidence="8">The sequence shown here is derived from an EMBL/GenBank/DDBJ whole genome shotgun (WGS) entry which is preliminary data.</text>
</comment>
<dbReference type="InterPro" id="IPR051204">
    <property type="entry name" value="ABC_transp_perm/SBD"/>
</dbReference>
<dbReference type="EMBL" id="BAAAVT010000008">
    <property type="protein sequence ID" value="GAA3063257.1"/>
    <property type="molecule type" value="Genomic_DNA"/>
</dbReference>
<feature type="transmembrane region" description="Helical" evidence="6">
    <location>
        <begin position="120"/>
        <end position="141"/>
    </location>
</feature>
<evidence type="ECO:0000256" key="6">
    <source>
        <dbReference type="RuleBase" id="RU363032"/>
    </source>
</evidence>
<name>A0ABP6LVS3_9MICC</name>
<feature type="transmembrane region" description="Helical" evidence="6">
    <location>
        <begin position="148"/>
        <end position="167"/>
    </location>
</feature>
<keyword evidence="5 6" id="KW-0472">Membrane</keyword>